<comment type="caution">
    <text evidence="4">The sequence shown here is derived from an EMBL/GenBank/DDBJ whole genome shotgun (WGS) entry which is preliminary data.</text>
</comment>
<dbReference type="Proteomes" id="UP000324897">
    <property type="component" value="Chromosome 6"/>
</dbReference>
<accession>A0A5J9WU07</accession>
<dbReference type="AlphaFoldDB" id="A0A5J9WU07"/>
<feature type="chain" id="PRO_5036146034" evidence="2">
    <location>
        <begin position="24"/>
        <end position="131"/>
    </location>
</feature>
<protein>
    <submittedName>
        <fullName evidence="4">Uncharacterized protein</fullName>
    </submittedName>
</protein>
<name>A0A5J9WU07_9POAL</name>
<dbReference type="EMBL" id="RWGY01000002">
    <property type="protein sequence ID" value="TVU51679.1"/>
    <property type="molecule type" value="Genomic_DNA"/>
</dbReference>
<reference evidence="4 5" key="1">
    <citation type="journal article" date="2019" name="Sci. Rep.">
        <title>A high-quality genome of Eragrostis curvula grass provides insights into Poaceae evolution and supports new strategies to enhance forage quality.</title>
        <authorList>
            <person name="Carballo J."/>
            <person name="Santos B.A.C.M."/>
            <person name="Zappacosta D."/>
            <person name="Garbus I."/>
            <person name="Selva J.P."/>
            <person name="Gallo C.A."/>
            <person name="Diaz A."/>
            <person name="Albertini E."/>
            <person name="Caccamo M."/>
            <person name="Echenique V."/>
        </authorList>
    </citation>
    <scope>NUCLEOTIDE SEQUENCE [LARGE SCALE GENOMIC DNA]</scope>
    <source>
        <strain evidence="5">cv. Victoria</strain>
        <tissue evidence="4">Leaf</tissue>
    </source>
</reference>
<gene>
    <name evidence="3" type="ORF">EJB05_03114</name>
    <name evidence="4" type="ORF">EJB05_03120</name>
</gene>
<dbReference type="Gramene" id="TVU51673">
    <property type="protein sequence ID" value="TVU51673"/>
    <property type="gene ID" value="EJB05_03114"/>
</dbReference>
<sequence length="131" mass="13853">MARLYHVALLVSLLFLAGGLTSAAVATAEAEAVDAPGGKKVTMSMRYAAADPEKKVRISVQYVDEDAGSDNQFSMDVHDDEPLGIAVQYLLSNLEALRDEAKASRAEEDHDEIRSHGGAAGGHGEVVVAML</sequence>
<keyword evidence="2" id="KW-0732">Signal</keyword>
<keyword evidence="5" id="KW-1185">Reference proteome</keyword>
<evidence type="ECO:0000256" key="2">
    <source>
        <dbReference type="SAM" id="SignalP"/>
    </source>
</evidence>
<evidence type="ECO:0000313" key="4">
    <source>
        <dbReference type="EMBL" id="TVU51679.1"/>
    </source>
</evidence>
<evidence type="ECO:0000256" key="1">
    <source>
        <dbReference type="SAM" id="MobiDB-lite"/>
    </source>
</evidence>
<proteinExistence type="predicted"/>
<feature type="signal peptide" evidence="2">
    <location>
        <begin position="1"/>
        <end position="23"/>
    </location>
</feature>
<evidence type="ECO:0000313" key="5">
    <source>
        <dbReference type="Proteomes" id="UP000324897"/>
    </source>
</evidence>
<dbReference type="EMBL" id="RWGY01000002">
    <property type="protein sequence ID" value="TVU51673.1"/>
    <property type="molecule type" value="Genomic_DNA"/>
</dbReference>
<organism evidence="4 5">
    <name type="scientific">Eragrostis curvula</name>
    <name type="common">weeping love grass</name>
    <dbReference type="NCBI Taxonomy" id="38414"/>
    <lineage>
        <taxon>Eukaryota</taxon>
        <taxon>Viridiplantae</taxon>
        <taxon>Streptophyta</taxon>
        <taxon>Embryophyta</taxon>
        <taxon>Tracheophyta</taxon>
        <taxon>Spermatophyta</taxon>
        <taxon>Magnoliopsida</taxon>
        <taxon>Liliopsida</taxon>
        <taxon>Poales</taxon>
        <taxon>Poaceae</taxon>
        <taxon>PACMAD clade</taxon>
        <taxon>Chloridoideae</taxon>
        <taxon>Eragrostideae</taxon>
        <taxon>Eragrostidinae</taxon>
        <taxon>Eragrostis</taxon>
    </lineage>
</organism>
<feature type="compositionally biased region" description="Basic and acidic residues" evidence="1">
    <location>
        <begin position="101"/>
        <end position="115"/>
    </location>
</feature>
<feature type="region of interest" description="Disordered" evidence="1">
    <location>
        <begin position="101"/>
        <end position="121"/>
    </location>
</feature>
<evidence type="ECO:0000313" key="3">
    <source>
        <dbReference type="EMBL" id="TVU51673.1"/>
    </source>
</evidence>
<dbReference type="Gramene" id="TVU51679">
    <property type="protein sequence ID" value="TVU51679"/>
    <property type="gene ID" value="EJB05_03120"/>
</dbReference>